<dbReference type="RefSeq" id="WP_187571221.1">
    <property type="nucleotide sequence ID" value="NZ_CP060711.1"/>
</dbReference>
<evidence type="ECO:0000313" key="2">
    <source>
        <dbReference type="Proteomes" id="UP000515977"/>
    </source>
</evidence>
<keyword evidence="2" id="KW-1185">Reference proteome</keyword>
<reference evidence="1 2" key="1">
    <citation type="submission" date="2020-08" db="EMBL/GenBank/DDBJ databases">
        <title>Genome sequence of Thermomonas brevis KACC 16975T.</title>
        <authorList>
            <person name="Hyun D.-W."/>
            <person name="Bae J.-W."/>
        </authorList>
    </citation>
    <scope>NUCLEOTIDE SEQUENCE [LARGE SCALE GENOMIC DNA]</scope>
    <source>
        <strain evidence="1 2">KACC 16975</strain>
    </source>
</reference>
<gene>
    <name evidence="1" type="ORF">H9L17_04885</name>
</gene>
<dbReference type="KEGG" id="tbv:H9L17_04885"/>
<evidence type="ECO:0000313" key="1">
    <source>
        <dbReference type="EMBL" id="QNN47476.1"/>
    </source>
</evidence>
<sequence>MPHSIILGWGSLIWDTRPDFGQFHGAWELDGPMLPLEFSRVSSSREDALTLVLDEDNGSACRVAFTRSKRQNPDDAIADLRCREGTTLRNIGYYFRDGSRRNSRSESNLSAIAAWANEKSIDIVVWTDLASNFESKSSQKCPFSVSAGVAHLQALPVSAKAKAAEYMWRAPRLSTLHSVVSFRLSRGSKSAANSSFKPTPLRGAA</sequence>
<protein>
    <submittedName>
        <fullName evidence="1">Uncharacterized protein</fullName>
    </submittedName>
</protein>
<dbReference type="Proteomes" id="UP000515977">
    <property type="component" value="Chromosome"/>
</dbReference>
<dbReference type="EMBL" id="CP060711">
    <property type="protein sequence ID" value="QNN47476.1"/>
    <property type="molecule type" value="Genomic_DNA"/>
</dbReference>
<dbReference type="AlphaFoldDB" id="A0A7G9QVV1"/>
<name>A0A7G9QVV1_9GAMM</name>
<accession>A0A7G9QVV1</accession>
<proteinExistence type="predicted"/>
<organism evidence="1 2">
    <name type="scientific">Thermomonas brevis</name>
    <dbReference type="NCBI Taxonomy" id="215691"/>
    <lineage>
        <taxon>Bacteria</taxon>
        <taxon>Pseudomonadati</taxon>
        <taxon>Pseudomonadota</taxon>
        <taxon>Gammaproteobacteria</taxon>
        <taxon>Lysobacterales</taxon>
        <taxon>Lysobacteraceae</taxon>
        <taxon>Thermomonas</taxon>
    </lineage>
</organism>